<dbReference type="Pfam" id="PF18801">
    <property type="entry name" value="RapH_N"/>
    <property type="match status" value="1"/>
</dbReference>
<dbReference type="InterPro" id="IPR019734">
    <property type="entry name" value="TPR_rpt"/>
</dbReference>
<sequence length="368" mass="43367">MLSKVKKVPSPYVGNLLNKWHDYIMQEKVHESIEKRTEIKQLLSQAEDNKDLVDYFILLDHRHSLCFDQEASMGDVVNMLSKGSHDLLINFYFELFAGDYEFFKKNYVKAISFYEKAEQKLSSIPNIEETKFAEFHYKIGVAYYEIDQHLVSVNKVTKARDIYKKSDMWNLEAIQCSLVVGINLYDMGRLDDADAYFRDALTEALDHGYDKPITKIYHNLGLVHWQKGSLELALHYFREAYSHEWLRDSPKGQQTVYMLSRVLYTMGQNEEAYHWYELGIEMARKFDDHEYKAKHDILYHLYEQPSIDEVKQSLAFLEERNLWPDVSKIAKGISELYEKKGDLVTSHEFLKRAFYAKEQIQRITEALG</sequence>
<keyword evidence="2" id="KW-1185">Reference proteome</keyword>
<keyword evidence="1" id="KW-0614">Plasmid</keyword>
<dbReference type="Pfam" id="PF13424">
    <property type="entry name" value="TPR_12"/>
    <property type="match status" value="1"/>
</dbReference>
<proteinExistence type="predicted"/>
<accession>A0A856M8Z8</accession>
<evidence type="ECO:0000313" key="2">
    <source>
        <dbReference type="Proteomes" id="UP000318138"/>
    </source>
</evidence>
<reference evidence="1 2" key="1">
    <citation type="submission" date="2019-07" db="EMBL/GenBank/DDBJ databases">
        <title>Bacillus alkalisoli sp. nov. isolated from saline soil.</title>
        <authorList>
            <person name="Sun J.-Q."/>
            <person name="Xu L."/>
        </authorList>
    </citation>
    <scope>NUCLEOTIDE SEQUENCE [LARGE SCALE GENOMIC DNA]</scope>
    <source>
        <strain evidence="1 2">M4U3P1</strain>
        <plasmid evidence="1 2">unnamed1</plasmid>
    </source>
</reference>
<dbReference type="KEGG" id="psua:FLK61_00390"/>
<gene>
    <name evidence="1" type="ORF">FLK61_00390</name>
</gene>
<dbReference type="InterPro" id="IPR011990">
    <property type="entry name" value="TPR-like_helical_dom_sf"/>
</dbReference>
<dbReference type="Proteomes" id="UP000318138">
    <property type="component" value="Plasmid unnamed1"/>
</dbReference>
<dbReference type="SUPFAM" id="SSF81901">
    <property type="entry name" value="HCP-like"/>
    <property type="match status" value="1"/>
</dbReference>
<name>A0A856M8Z8_9BACI</name>
<dbReference type="Gene3D" id="1.25.40.10">
    <property type="entry name" value="Tetratricopeptide repeat domain"/>
    <property type="match status" value="2"/>
</dbReference>
<dbReference type="EMBL" id="CP041370">
    <property type="protein sequence ID" value="QDK92309.1"/>
    <property type="molecule type" value="Genomic_DNA"/>
</dbReference>
<organism evidence="1 2">
    <name type="scientific">Paenalkalicoccus suaedae</name>
    <dbReference type="NCBI Taxonomy" id="2592382"/>
    <lineage>
        <taxon>Bacteria</taxon>
        <taxon>Bacillati</taxon>
        <taxon>Bacillota</taxon>
        <taxon>Bacilli</taxon>
        <taxon>Bacillales</taxon>
        <taxon>Bacillaceae</taxon>
        <taxon>Paenalkalicoccus</taxon>
    </lineage>
</organism>
<evidence type="ECO:0000313" key="1">
    <source>
        <dbReference type="EMBL" id="QDK92309.1"/>
    </source>
</evidence>
<protein>
    <submittedName>
        <fullName evidence="1">Tetratricopeptide repeat protein</fullName>
    </submittedName>
</protein>
<dbReference type="RefSeq" id="WP_013603185.1">
    <property type="nucleotide sequence ID" value="NZ_CP041370.1"/>
</dbReference>
<geneLocation type="plasmid" evidence="1 2">
    <name>unnamed1</name>
</geneLocation>
<dbReference type="AlphaFoldDB" id="A0A856M8Z8"/>
<dbReference type="SMR" id="A0A856M8Z8"/>
<dbReference type="Pfam" id="PF13181">
    <property type="entry name" value="TPR_8"/>
    <property type="match status" value="1"/>
</dbReference>